<gene>
    <name evidence="1" type="ORF">ACFFSY_00405</name>
</gene>
<evidence type="ECO:0000313" key="1">
    <source>
        <dbReference type="EMBL" id="MFB9324401.1"/>
    </source>
</evidence>
<dbReference type="InterPro" id="IPR027417">
    <property type="entry name" value="P-loop_NTPase"/>
</dbReference>
<comment type="caution">
    <text evidence="1">The sequence shown here is derived from an EMBL/GenBank/DDBJ whole genome shotgun (WGS) entry which is preliminary data.</text>
</comment>
<proteinExistence type="predicted"/>
<name>A0ABV5KIG1_9BACL</name>
<accession>A0ABV5KIG1</accession>
<dbReference type="EMBL" id="JBHMDO010000002">
    <property type="protein sequence ID" value="MFB9324401.1"/>
    <property type="molecule type" value="Genomic_DNA"/>
</dbReference>
<evidence type="ECO:0000313" key="2">
    <source>
        <dbReference type="Proteomes" id="UP001589747"/>
    </source>
</evidence>
<dbReference type="RefSeq" id="WP_377488233.1">
    <property type="nucleotide sequence ID" value="NZ_JBHMDO010000002.1"/>
</dbReference>
<reference evidence="1 2" key="1">
    <citation type="submission" date="2024-09" db="EMBL/GenBank/DDBJ databases">
        <authorList>
            <person name="Sun Q."/>
            <person name="Mori K."/>
        </authorList>
    </citation>
    <scope>NUCLEOTIDE SEQUENCE [LARGE SCALE GENOMIC DNA]</scope>
    <source>
        <strain evidence="1 2">TISTR 2452</strain>
    </source>
</reference>
<protein>
    <recommendedName>
        <fullName evidence="3">PD-(D/E)XK endonuclease-like domain-containing protein</fullName>
    </recommendedName>
</protein>
<keyword evidence="2" id="KW-1185">Reference proteome</keyword>
<dbReference type="Proteomes" id="UP001589747">
    <property type="component" value="Unassembled WGS sequence"/>
</dbReference>
<organism evidence="1 2">
    <name type="scientific">Paenibacillus aurantiacus</name>
    <dbReference type="NCBI Taxonomy" id="1936118"/>
    <lineage>
        <taxon>Bacteria</taxon>
        <taxon>Bacillati</taxon>
        <taxon>Bacillota</taxon>
        <taxon>Bacilli</taxon>
        <taxon>Bacillales</taxon>
        <taxon>Paenibacillaceae</taxon>
        <taxon>Paenibacillus</taxon>
    </lineage>
</organism>
<dbReference type="SUPFAM" id="SSF52540">
    <property type="entry name" value="P-loop containing nucleoside triphosphate hydrolases"/>
    <property type="match status" value="1"/>
</dbReference>
<sequence>MEILCSPHTEDIESYLRTKDIIHQRYLHLTPTLILFRRRVQFYLETKELKHAIKNNPAINQDMKSEDKVHQYVHVFEINHFVKTLLKKVTERVLNKAEATVVLERIITTHPATNNPSWFSVTFDLYDLFSEFSQSGLSTSTLRGLDQSAKWQLVLTIYETYLAELEALNVSDRSLTCRRQLESLDISDYAELVLDGAFLPITPVLQVIIDKFHAQGKPIITLLPFDLDQPEHPALKAITRVYENFKSKTDWISIQSKHAESPYIRRLPKLVFQNGNSTNLDTSLQILRFQTGEEELHYIMQSIYVLLKHKGVLPKQVVLVTPGVMEIRPLIREISEQYNLRVHLPKRPLLHLNQGRAIKHLFDIRVDMRKEKNTYMTTKIIKVFLNDSILKNSPKLLDAFEKVEGFFEDCISIEDFTTKLNDLVQAKGLLEERHEQHPLNSVTFDQLNELNMIVQFLGEVSLSLVSAPIARVSEHVQQLITRLQTDEHFRELDPDIWDRIESISTSASGQRNLPITGIEFGTRVSALFNESEEFEPGEQPIEDETDIDLKREILVTGPNNVEFQRYDYVFLCRFTQDIYPEPKRYTWLKTKQVEQLLLQYTTAFKLPDTKSLDLFYLDRSIYHIYLALSAPRIQLTISYAKMDNGQPLTPAHYLHDIARTFRIEEGNRLINKKEKTLEQLLEENRILKSPSKYSPAKMLSEGKPIPWNLIGRSFTAEDVAVFHYCPRRFYYQSQYTQEHVYNQMFHLQSYATSCLYEKTVELFVQKESFPITESIDTKKQLTRLNAVILERRAEAEQMVRPLFPLSNRLWHNIRVQTDFFLRSLLHSIFDGNFIRELHQRGNSIIKVQMTIANQDDIIQVDDFSFSSIRELEVQYLGLETHRYSISNRKDILSFSSSDHDEKETMEEMKRWYTAFKREFKKRTPSVIKALEQVVNGITTGSFPKQTGGHCMYCSFNKICREREVDSC</sequence>
<evidence type="ECO:0008006" key="3">
    <source>
        <dbReference type="Google" id="ProtNLM"/>
    </source>
</evidence>
<dbReference type="Gene3D" id="3.40.50.300">
    <property type="entry name" value="P-loop containing nucleotide triphosphate hydrolases"/>
    <property type="match status" value="1"/>
</dbReference>